<dbReference type="CDD" id="cd01189">
    <property type="entry name" value="INT_ICEBs1_C_like"/>
    <property type="match status" value="1"/>
</dbReference>
<dbReference type="InterPro" id="IPR010998">
    <property type="entry name" value="Integrase_recombinase_N"/>
</dbReference>
<protein>
    <submittedName>
        <fullName evidence="6">Site-specific integrase</fullName>
    </submittedName>
</protein>
<dbReference type="Gene3D" id="1.10.443.10">
    <property type="entry name" value="Intergrase catalytic core"/>
    <property type="match status" value="1"/>
</dbReference>
<dbReference type="InterPro" id="IPR050808">
    <property type="entry name" value="Phage_Integrase"/>
</dbReference>
<gene>
    <name evidence="6" type="ORF">LL14B4_12825</name>
</gene>
<dbReference type="GeneID" id="89634661"/>
<dbReference type="Pfam" id="PF00589">
    <property type="entry name" value="Phage_integrase"/>
    <property type="match status" value="1"/>
</dbReference>
<dbReference type="Gene3D" id="1.10.150.130">
    <property type="match status" value="1"/>
</dbReference>
<dbReference type="Pfam" id="PF14659">
    <property type="entry name" value="Phage_int_SAM_3"/>
    <property type="match status" value="1"/>
</dbReference>
<accession>A0A2Z3KSZ4</accession>
<evidence type="ECO:0000313" key="7">
    <source>
        <dbReference type="Proteomes" id="UP000245919"/>
    </source>
</evidence>
<dbReference type="PANTHER" id="PTHR30629">
    <property type="entry name" value="PROPHAGE INTEGRASE"/>
    <property type="match status" value="1"/>
</dbReference>
<dbReference type="Proteomes" id="UP000245919">
    <property type="component" value="Chromosome"/>
</dbReference>
<dbReference type="PANTHER" id="PTHR30629:SF2">
    <property type="entry name" value="PROPHAGE INTEGRASE INTS-RELATED"/>
    <property type="match status" value="1"/>
</dbReference>
<evidence type="ECO:0000256" key="1">
    <source>
        <dbReference type="ARBA" id="ARBA00008857"/>
    </source>
</evidence>
<evidence type="ECO:0000256" key="2">
    <source>
        <dbReference type="ARBA" id="ARBA00022908"/>
    </source>
</evidence>
<proteinExistence type="inferred from homology"/>
<dbReference type="AlphaFoldDB" id="A0A2Z3KSZ4"/>
<dbReference type="InterPro" id="IPR004107">
    <property type="entry name" value="Integrase_SAM-like_N"/>
</dbReference>
<name>A0A2Z3KSZ4_LACLL</name>
<dbReference type="PROSITE" id="PS51898">
    <property type="entry name" value="TYR_RECOMBINASE"/>
    <property type="match status" value="1"/>
</dbReference>
<dbReference type="GO" id="GO:0006310">
    <property type="term" value="P:DNA recombination"/>
    <property type="evidence" value="ECO:0007669"/>
    <property type="project" value="UniProtKB-KW"/>
</dbReference>
<dbReference type="InterPro" id="IPR011010">
    <property type="entry name" value="DNA_brk_join_enz"/>
</dbReference>
<feature type="domain" description="Tyr recombinase" evidence="5">
    <location>
        <begin position="176"/>
        <end position="375"/>
    </location>
</feature>
<dbReference type="InterPro" id="IPR013762">
    <property type="entry name" value="Integrase-like_cat_sf"/>
</dbReference>
<evidence type="ECO:0000259" key="5">
    <source>
        <dbReference type="PROSITE" id="PS51898"/>
    </source>
</evidence>
<dbReference type="InterPro" id="IPR002104">
    <property type="entry name" value="Integrase_catalytic"/>
</dbReference>
<comment type="similarity">
    <text evidence="1">Belongs to the 'phage' integrase family.</text>
</comment>
<evidence type="ECO:0000256" key="4">
    <source>
        <dbReference type="ARBA" id="ARBA00023172"/>
    </source>
</evidence>
<reference evidence="6 7" key="1">
    <citation type="submission" date="2018-03" db="EMBL/GenBank/DDBJ databases">
        <title>Genome sequence of Lactococcus lactis strain 14B4 from almond drupe.</title>
        <authorList>
            <person name="Tran T.D."/>
            <person name="McGarvey J.A."/>
            <person name="Huynh S."/>
            <person name="Parker C.T."/>
        </authorList>
    </citation>
    <scope>NUCLEOTIDE SEQUENCE [LARGE SCALE GENOMIC DNA]</scope>
    <source>
        <strain evidence="6 7">14B4</strain>
    </source>
</reference>
<dbReference type="GO" id="GO:0015074">
    <property type="term" value="P:DNA integration"/>
    <property type="evidence" value="ECO:0007669"/>
    <property type="project" value="UniProtKB-KW"/>
</dbReference>
<dbReference type="GO" id="GO:0003677">
    <property type="term" value="F:DNA binding"/>
    <property type="evidence" value="ECO:0007669"/>
    <property type="project" value="UniProtKB-KW"/>
</dbReference>
<dbReference type="RefSeq" id="WP_109991402.1">
    <property type="nucleotide sequence ID" value="NZ_CP028160.1"/>
</dbReference>
<evidence type="ECO:0000313" key="6">
    <source>
        <dbReference type="EMBL" id="AWN66989.1"/>
    </source>
</evidence>
<keyword evidence="2" id="KW-0229">DNA integration</keyword>
<organism evidence="6 7">
    <name type="scientific">Lactococcus lactis subsp. lactis</name>
    <name type="common">Streptococcus lactis</name>
    <dbReference type="NCBI Taxonomy" id="1360"/>
    <lineage>
        <taxon>Bacteria</taxon>
        <taxon>Bacillati</taxon>
        <taxon>Bacillota</taxon>
        <taxon>Bacilli</taxon>
        <taxon>Lactobacillales</taxon>
        <taxon>Streptococcaceae</taxon>
        <taxon>Lactococcus</taxon>
    </lineage>
</organism>
<dbReference type="SUPFAM" id="SSF56349">
    <property type="entry name" value="DNA breaking-rejoining enzymes"/>
    <property type="match status" value="1"/>
</dbReference>
<evidence type="ECO:0000256" key="3">
    <source>
        <dbReference type="ARBA" id="ARBA00023125"/>
    </source>
</evidence>
<keyword evidence="3" id="KW-0238">DNA-binding</keyword>
<keyword evidence="4" id="KW-0233">DNA recombination</keyword>
<dbReference type="EMBL" id="CP028160">
    <property type="protein sequence ID" value="AWN66989.1"/>
    <property type="molecule type" value="Genomic_DNA"/>
</dbReference>
<sequence>MWVEKLKNGKFKYCERYADPYTEKTKKVSVTLEKDTAQAKKQALELLNDKISNLTNADTITVKITLSELYEEWFARYQTTVKPRSAIATKKVMKKVFLSIPKEILVKNLDRKIFLDFLEGIYTFGNLSYSYTTQIKNTLNNMLNYAVEQKYISKNPVSLIKIKRKKDEEENYKQKMDSKFLEKDEVMKIINFLNQKDSTNLYARVIEFLWLTGLRYGELQALQWRDYNGVSIDVNGTLGVYDRKTKSVAKTSTKTVASNRVVDLPQRAIEILEETKSFNKTIYGQVLPDDYIFLSRQRKPLSLSIFNLKLKKIEKECNINKTLSSHIFRHSHVSLLAELNLPLKSIMERVGHSNANTTLKIYNHVTKKTRVEVIEALNNIK</sequence>